<evidence type="ECO:0000313" key="1">
    <source>
        <dbReference type="EMBL" id="CCJ35915.1"/>
    </source>
</evidence>
<dbReference type="GeneID" id="13355522"/>
<dbReference type="AlphaFoldDB" id="I7KYU8"/>
<organism evidence="1 2">
    <name type="scientific">Methanoculleus bourgensis (strain ATCC 43281 / DSM 3045 / OCM 15 / MS2)</name>
    <name type="common">Methanogenium bourgense</name>
    <dbReference type="NCBI Taxonomy" id="1201294"/>
    <lineage>
        <taxon>Archaea</taxon>
        <taxon>Methanobacteriati</taxon>
        <taxon>Methanobacteriota</taxon>
        <taxon>Stenosarchaea group</taxon>
        <taxon>Methanomicrobia</taxon>
        <taxon>Methanomicrobiales</taxon>
        <taxon>Methanomicrobiaceae</taxon>
        <taxon>Methanoculleus</taxon>
    </lineage>
</organism>
<dbReference type="KEGG" id="mbg:BN140_0992"/>
<keyword evidence="2" id="KW-1185">Reference proteome</keyword>
<proteinExistence type="predicted"/>
<name>I7KYU8_METBM</name>
<dbReference type="BioCyc" id="MBOU1201294:BN140_RS05005-MONOMER"/>
<dbReference type="PATRIC" id="fig|1201294.9.peg.1100"/>
<dbReference type="InterPro" id="IPR007355">
    <property type="entry name" value="DUF424"/>
</dbReference>
<dbReference type="RefSeq" id="WP_014866891.1">
    <property type="nucleotide sequence ID" value="NC_018227.2"/>
</dbReference>
<dbReference type="STRING" id="1201294.BN140_0992"/>
<reference evidence="2" key="1">
    <citation type="journal article" date="2012" name="J. Bacteriol.">
        <title>Complete genome sequence of the hydrogenotrophic, methanogenic archaeon Methanoculleus bourgensis strain MS2T, isolated from a sewage sludge digester.</title>
        <authorList>
            <person name="Maus I."/>
            <person name="Wibberg D."/>
            <person name="Stantscheff R."/>
            <person name="Eikmeyer F.G."/>
            <person name="Seffner A."/>
            <person name="Boelter J."/>
            <person name="Szczepanowski R."/>
            <person name="Blom J."/>
            <person name="Jaenicke S."/>
            <person name="Konig H."/>
            <person name="Puhler A."/>
            <person name="Schluter A."/>
        </authorList>
    </citation>
    <scope>NUCLEOTIDE SEQUENCE [LARGE SCALE GENOMIC DNA]</scope>
    <source>
        <strain evidence="2">ATCC 43281 / DSM 3045 / OCM 15 / MS2</strain>
    </source>
</reference>
<evidence type="ECO:0008006" key="3">
    <source>
        <dbReference type="Google" id="ProtNLM"/>
    </source>
</evidence>
<evidence type="ECO:0000313" key="2">
    <source>
        <dbReference type="Proteomes" id="UP000009007"/>
    </source>
</evidence>
<dbReference type="EMBL" id="HE964772">
    <property type="protein sequence ID" value="CCJ35915.1"/>
    <property type="molecule type" value="Genomic_DNA"/>
</dbReference>
<dbReference type="HOGENOM" id="CLU_174522_1_0_2"/>
<sequence>MMYLKVHHIPGAGEVVAACDSELLGVTLMHGDVEVCITGGFYGTERATEEEVGRALADATNANIIGKRVVAIAIALGLVSEDDCVMIGDIPHAQVFGI</sequence>
<dbReference type="Pfam" id="PF04242">
    <property type="entry name" value="DUF424"/>
    <property type="match status" value="1"/>
</dbReference>
<gene>
    <name evidence="1" type="ordered locus">BN140_0992</name>
</gene>
<dbReference type="Gene3D" id="3.30.1860.10">
    <property type="entry name" value="uncharacterized conserved protein from methanopyrus kandleri domain like"/>
    <property type="match status" value="1"/>
</dbReference>
<accession>I7KYU8</accession>
<dbReference type="Proteomes" id="UP000009007">
    <property type="component" value="Chromosome I"/>
</dbReference>
<protein>
    <recommendedName>
        <fullName evidence="3">DUF424 domain-containing protein</fullName>
    </recommendedName>
</protein>